<feature type="compositionally biased region" description="Basic and acidic residues" evidence="1">
    <location>
        <begin position="56"/>
        <end position="65"/>
    </location>
</feature>
<gene>
    <name evidence="2" type="ORF">F8388_004080</name>
    <name evidence="3" type="ORF">G4B88_028757</name>
</gene>
<sequence length="174" mass="18841">MGALGGVVAGVVTENRCMWGGVLAGSGGAQGELYAGRGMGVWGRYNDEGIKDKGKKQLKERKKESSCSSSQPNYPLHHGKWKGTSSTKVSTCANSRAKPTRKIKILILLIDPEVNFSKGSSSFNPCSLATNIYFDQMYVSQVYYNEWDLRYVGQTLSIVATASSSNLQVNFLGA</sequence>
<organism evidence="3 5">
    <name type="scientific">Cannabis sativa</name>
    <name type="common">Hemp</name>
    <name type="synonym">Marijuana</name>
    <dbReference type="NCBI Taxonomy" id="3483"/>
    <lineage>
        <taxon>Eukaryota</taxon>
        <taxon>Viridiplantae</taxon>
        <taxon>Streptophyta</taxon>
        <taxon>Embryophyta</taxon>
        <taxon>Tracheophyta</taxon>
        <taxon>Spermatophyta</taxon>
        <taxon>Magnoliopsida</taxon>
        <taxon>eudicotyledons</taxon>
        <taxon>Gunneridae</taxon>
        <taxon>Pentapetalae</taxon>
        <taxon>rosids</taxon>
        <taxon>fabids</taxon>
        <taxon>Rosales</taxon>
        <taxon>Cannabaceae</taxon>
        <taxon>Cannabis</taxon>
    </lineage>
</organism>
<evidence type="ECO:0000313" key="2">
    <source>
        <dbReference type="EMBL" id="KAF4372870.1"/>
    </source>
</evidence>
<proteinExistence type="predicted"/>
<protein>
    <submittedName>
        <fullName evidence="3">Uncharacterized protein</fullName>
    </submittedName>
</protein>
<evidence type="ECO:0000313" key="4">
    <source>
        <dbReference type="Proteomes" id="UP000525078"/>
    </source>
</evidence>
<dbReference type="EMBL" id="JAATIQ010000127">
    <property type="protein sequence ID" value="KAF4379515.1"/>
    <property type="molecule type" value="Genomic_DNA"/>
</dbReference>
<reference evidence="4 5" key="1">
    <citation type="journal article" date="2020" name="bioRxiv">
        <title>Sequence and annotation of 42 cannabis genomes reveals extensive copy number variation in cannabinoid synthesis and pathogen resistance genes.</title>
        <authorList>
            <person name="Mckernan K.J."/>
            <person name="Helbert Y."/>
            <person name="Kane L.T."/>
            <person name="Ebling H."/>
            <person name="Zhang L."/>
            <person name="Liu B."/>
            <person name="Eaton Z."/>
            <person name="Mclaughlin S."/>
            <person name="Kingan S."/>
            <person name="Baybayan P."/>
            <person name="Concepcion G."/>
            <person name="Jordan M."/>
            <person name="Riva A."/>
            <person name="Barbazuk W."/>
            <person name="Harkins T."/>
        </authorList>
    </citation>
    <scope>NUCLEOTIDE SEQUENCE [LARGE SCALE GENOMIC DNA]</scope>
    <source>
        <strain evidence="4 5">cv. Jamaican Lion 4</strain>
        <strain evidence="3">Father</strain>
        <strain evidence="2">Mother</strain>
        <tissue evidence="3">Leaf</tissue>
    </source>
</reference>
<dbReference type="Proteomes" id="UP000583929">
    <property type="component" value="Unassembled WGS sequence"/>
</dbReference>
<comment type="caution">
    <text evidence="3">The sequence shown here is derived from an EMBL/GenBank/DDBJ whole genome shotgun (WGS) entry which is preliminary data.</text>
</comment>
<feature type="region of interest" description="Disordered" evidence="1">
    <location>
        <begin position="56"/>
        <end position="87"/>
    </location>
</feature>
<dbReference type="AlphaFoldDB" id="A0A7J6G982"/>
<evidence type="ECO:0000313" key="5">
    <source>
        <dbReference type="Proteomes" id="UP000583929"/>
    </source>
</evidence>
<accession>A0A7J6G982</accession>
<evidence type="ECO:0000256" key="1">
    <source>
        <dbReference type="SAM" id="MobiDB-lite"/>
    </source>
</evidence>
<dbReference type="Proteomes" id="UP000525078">
    <property type="component" value="Unassembled WGS sequence"/>
</dbReference>
<evidence type="ECO:0000313" key="3">
    <source>
        <dbReference type="EMBL" id="KAF4379515.1"/>
    </source>
</evidence>
<dbReference type="EMBL" id="JAATIP010000103">
    <property type="protein sequence ID" value="KAF4372870.1"/>
    <property type="molecule type" value="Genomic_DNA"/>
</dbReference>
<keyword evidence="5" id="KW-1185">Reference proteome</keyword>
<name>A0A7J6G982_CANSA</name>